<dbReference type="EMBL" id="UINC01003962">
    <property type="protein sequence ID" value="SVA10685.1"/>
    <property type="molecule type" value="Genomic_DNA"/>
</dbReference>
<name>A0A381T3A5_9ZZZZ</name>
<dbReference type="AlphaFoldDB" id="A0A381T3A5"/>
<proteinExistence type="predicted"/>
<evidence type="ECO:0000313" key="1">
    <source>
        <dbReference type="EMBL" id="SVA10685.1"/>
    </source>
</evidence>
<gene>
    <name evidence="1" type="ORF">METZ01_LOCUS63539</name>
</gene>
<protein>
    <submittedName>
        <fullName evidence="1">Uncharacterized protein</fullName>
    </submittedName>
</protein>
<sequence>MNNSSESPGLDMASITAVTLTEFAFTVDYIEANKLQQLVFD</sequence>
<accession>A0A381T3A5</accession>
<organism evidence="1">
    <name type="scientific">marine metagenome</name>
    <dbReference type="NCBI Taxonomy" id="408172"/>
    <lineage>
        <taxon>unclassified sequences</taxon>
        <taxon>metagenomes</taxon>
        <taxon>ecological metagenomes</taxon>
    </lineage>
</organism>
<reference evidence="1" key="1">
    <citation type="submission" date="2018-05" db="EMBL/GenBank/DDBJ databases">
        <authorList>
            <person name="Lanie J.A."/>
            <person name="Ng W.-L."/>
            <person name="Kazmierczak K.M."/>
            <person name="Andrzejewski T.M."/>
            <person name="Davidsen T.M."/>
            <person name="Wayne K.J."/>
            <person name="Tettelin H."/>
            <person name="Glass J.I."/>
            <person name="Rusch D."/>
            <person name="Podicherti R."/>
            <person name="Tsui H.-C.T."/>
            <person name="Winkler M.E."/>
        </authorList>
    </citation>
    <scope>NUCLEOTIDE SEQUENCE</scope>
</reference>